<dbReference type="AlphaFoldDB" id="A0A9D4M7P1"/>
<dbReference type="EMBL" id="JAIWYP010000002">
    <property type="protein sequence ID" value="KAH3871131.1"/>
    <property type="molecule type" value="Genomic_DNA"/>
</dbReference>
<reference evidence="1" key="2">
    <citation type="submission" date="2020-11" db="EMBL/GenBank/DDBJ databases">
        <authorList>
            <person name="McCartney M.A."/>
            <person name="Auch B."/>
            <person name="Kono T."/>
            <person name="Mallez S."/>
            <person name="Becker A."/>
            <person name="Gohl D.M."/>
            <person name="Silverstein K.A.T."/>
            <person name="Koren S."/>
            <person name="Bechman K.B."/>
            <person name="Herman A."/>
            <person name="Abrahante J.E."/>
            <person name="Garbe J."/>
        </authorList>
    </citation>
    <scope>NUCLEOTIDE SEQUENCE</scope>
    <source>
        <strain evidence="1">Duluth1</strain>
        <tissue evidence="1">Whole animal</tissue>
    </source>
</reference>
<keyword evidence="2" id="KW-1185">Reference proteome</keyword>
<evidence type="ECO:0000313" key="2">
    <source>
        <dbReference type="Proteomes" id="UP000828390"/>
    </source>
</evidence>
<protein>
    <submittedName>
        <fullName evidence="1">Uncharacterized protein</fullName>
    </submittedName>
</protein>
<name>A0A9D4M7P1_DREPO</name>
<proteinExistence type="predicted"/>
<organism evidence="1 2">
    <name type="scientific">Dreissena polymorpha</name>
    <name type="common">Zebra mussel</name>
    <name type="synonym">Mytilus polymorpha</name>
    <dbReference type="NCBI Taxonomy" id="45954"/>
    <lineage>
        <taxon>Eukaryota</taxon>
        <taxon>Metazoa</taxon>
        <taxon>Spiralia</taxon>
        <taxon>Lophotrochozoa</taxon>
        <taxon>Mollusca</taxon>
        <taxon>Bivalvia</taxon>
        <taxon>Autobranchia</taxon>
        <taxon>Heteroconchia</taxon>
        <taxon>Euheterodonta</taxon>
        <taxon>Imparidentia</taxon>
        <taxon>Neoheterodontei</taxon>
        <taxon>Myida</taxon>
        <taxon>Dreissenoidea</taxon>
        <taxon>Dreissenidae</taxon>
        <taxon>Dreissena</taxon>
    </lineage>
</organism>
<comment type="caution">
    <text evidence="1">The sequence shown here is derived from an EMBL/GenBank/DDBJ whole genome shotgun (WGS) entry which is preliminary data.</text>
</comment>
<sequence>MGDEMTTEDKLTLMSCQLLIQKAEVEKSILIAKAKLRQKNTKVAKTDLCKPVNRMRKRTILVRKSLTSRSGLCDYVRLTNELKKKDAKGFFNILHMAVKYTKRS</sequence>
<accession>A0A9D4M7P1</accession>
<gene>
    <name evidence="1" type="ORF">DPMN_034325</name>
</gene>
<dbReference type="Proteomes" id="UP000828390">
    <property type="component" value="Unassembled WGS sequence"/>
</dbReference>
<evidence type="ECO:0000313" key="1">
    <source>
        <dbReference type="EMBL" id="KAH3871131.1"/>
    </source>
</evidence>
<reference evidence="1" key="1">
    <citation type="journal article" date="2019" name="bioRxiv">
        <title>The Genome of the Zebra Mussel, Dreissena polymorpha: A Resource for Invasive Species Research.</title>
        <authorList>
            <person name="McCartney M.A."/>
            <person name="Auch B."/>
            <person name="Kono T."/>
            <person name="Mallez S."/>
            <person name="Zhang Y."/>
            <person name="Obille A."/>
            <person name="Becker A."/>
            <person name="Abrahante J.E."/>
            <person name="Garbe J."/>
            <person name="Badalamenti J.P."/>
            <person name="Herman A."/>
            <person name="Mangelson H."/>
            <person name="Liachko I."/>
            <person name="Sullivan S."/>
            <person name="Sone E.D."/>
            <person name="Koren S."/>
            <person name="Silverstein K.A.T."/>
            <person name="Beckman K.B."/>
            <person name="Gohl D.M."/>
        </authorList>
    </citation>
    <scope>NUCLEOTIDE SEQUENCE</scope>
    <source>
        <strain evidence="1">Duluth1</strain>
        <tissue evidence="1">Whole animal</tissue>
    </source>
</reference>